<reference evidence="2" key="1">
    <citation type="submission" date="2021-02" db="EMBL/GenBank/DDBJ databases">
        <authorList>
            <person name="Syme A R."/>
            <person name="Syme A R."/>
            <person name="Moolhuijzen P."/>
        </authorList>
    </citation>
    <scope>NUCLEOTIDE SEQUENCE</scope>
    <source>
        <strain evidence="2">W1-1</strain>
    </source>
</reference>
<dbReference type="EMBL" id="HG992978">
    <property type="protein sequence ID" value="CAE7014592.1"/>
    <property type="molecule type" value="Genomic_DNA"/>
</dbReference>
<dbReference type="AlphaFoldDB" id="A0A6S6VF60"/>
<protein>
    <submittedName>
        <fullName evidence="2">Uncharacterized protein</fullName>
    </submittedName>
</protein>
<gene>
    <name evidence="2" type="ORF">PTTW11_02670</name>
</gene>
<sequence length="285" mass="31583">MMNDSYDNGAEFRFMGLDESLFPNNEGDYASSYMYPGRATGQLYCRPPAASPPPWKTPADAWRYDGNRVWTGEAFVFSRRTQPGPDISTPPASQAFLSSPGLSQDAVASQGFGNGSLSASTQPSRGFQEAVLGYRIPPTSSETPLLRTEFTFPLAGNAGTAYGATTQVPDASQVPDTSRVPAVSRVPDVSRVPAAPGHAVDNYSRNGPTEHQPAEQDTEFHFTRWNDEAKRILYLWKAKNKKGYQFFLYLFPGETKESLHAAWLQYRREGERLYKIWAGLTSDDK</sequence>
<feature type="region of interest" description="Disordered" evidence="1">
    <location>
        <begin position="194"/>
        <end position="216"/>
    </location>
</feature>
<evidence type="ECO:0000256" key="1">
    <source>
        <dbReference type="SAM" id="MobiDB-lite"/>
    </source>
</evidence>
<feature type="region of interest" description="Disordered" evidence="1">
    <location>
        <begin position="80"/>
        <end position="100"/>
    </location>
</feature>
<proteinExistence type="predicted"/>
<dbReference type="Proteomes" id="UP000472372">
    <property type="component" value="Chromosome 2"/>
</dbReference>
<evidence type="ECO:0000313" key="3">
    <source>
        <dbReference type="Proteomes" id="UP000472372"/>
    </source>
</evidence>
<name>A0A6S6VF60_9PLEO</name>
<accession>A0A6S6VF60</accession>
<feature type="compositionally biased region" description="Polar residues" evidence="1">
    <location>
        <begin position="90"/>
        <end position="100"/>
    </location>
</feature>
<organism evidence="2 3">
    <name type="scientific">Pyrenophora teres f. teres</name>
    <dbReference type="NCBI Taxonomy" id="97479"/>
    <lineage>
        <taxon>Eukaryota</taxon>
        <taxon>Fungi</taxon>
        <taxon>Dikarya</taxon>
        <taxon>Ascomycota</taxon>
        <taxon>Pezizomycotina</taxon>
        <taxon>Dothideomycetes</taxon>
        <taxon>Pleosporomycetidae</taxon>
        <taxon>Pleosporales</taxon>
        <taxon>Pleosporineae</taxon>
        <taxon>Pleosporaceae</taxon>
        <taxon>Pyrenophora</taxon>
    </lineage>
</organism>
<evidence type="ECO:0000313" key="2">
    <source>
        <dbReference type="EMBL" id="CAE7014592.1"/>
    </source>
</evidence>